<dbReference type="PANTHER" id="PTHR43798:SF33">
    <property type="entry name" value="HYDROLASE, PUTATIVE (AFU_ORTHOLOGUE AFUA_2G14860)-RELATED"/>
    <property type="match status" value="1"/>
</dbReference>
<dbReference type="SUPFAM" id="SSF53474">
    <property type="entry name" value="alpha/beta-Hydrolases"/>
    <property type="match status" value="1"/>
</dbReference>
<dbReference type="Pfam" id="PF00561">
    <property type="entry name" value="Abhydrolase_1"/>
    <property type="match status" value="1"/>
</dbReference>
<evidence type="ECO:0000313" key="2">
    <source>
        <dbReference type="EMBL" id="MTG97979.1"/>
    </source>
</evidence>
<dbReference type="InterPro" id="IPR029058">
    <property type="entry name" value="AB_hydrolase_fold"/>
</dbReference>
<dbReference type="GO" id="GO:0016020">
    <property type="term" value="C:membrane"/>
    <property type="evidence" value="ECO:0007669"/>
    <property type="project" value="TreeGrafter"/>
</dbReference>
<evidence type="ECO:0000313" key="3">
    <source>
        <dbReference type="Proteomes" id="UP000438760"/>
    </source>
</evidence>
<dbReference type="RefSeq" id="WP_155092015.1">
    <property type="nucleotide sequence ID" value="NZ_CP102754.1"/>
</dbReference>
<dbReference type="OrthoDB" id="135231at2"/>
<dbReference type="Gene3D" id="3.40.50.1820">
    <property type="entry name" value="alpha/beta hydrolase"/>
    <property type="match status" value="1"/>
</dbReference>
<dbReference type="InterPro" id="IPR000073">
    <property type="entry name" value="AB_hydrolase_1"/>
</dbReference>
<proteinExistence type="predicted"/>
<reference evidence="2 3" key="1">
    <citation type="submission" date="2019-11" db="EMBL/GenBank/DDBJ databases">
        <title>Genome of Strain BIT-d1.</title>
        <authorList>
            <person name="Yang Y."/>
        </authorList>
    </citation>
    <scope>NUCLEOTIDE SEQUENCE [LARGE SCALE GENOMIC DNA]</scope>
    <source>
        <strain evidence="2 3">BIT-d1</strain>
    </source>
</reference>
<accession>A0A6I3LEU1</accession>
<sequence length="260" mass="29631">MITAIQDCVLVNQKNIFYKHFMYSEECRDTIVLLHDSLGCVTLWRDWPELLVEKLQCNILVYDRVGYGLSDRMDTTVRGKNYLTQEAVFLKAFLEILGLERVALFGHSDGASIALLYAALYPQYTSALIAEAGHIFVEEITLEGVRSAKLAYETTDLADRLVKYHGTKVDDIVKAWVDTWLSPEYKDWSVEDKMSNITSPLLFIQGDLDEYGSLDQVEKTIAKAQGPVEKVIFSDIGHTPHKECKEQTLDVVVSFFKRYL</sequence>
<dbReference type="EMBL" id="WMJX01000012">
    <property type="protein sequence ID" value="MTG97979.1"/>
    <property type="molecule type" value="Genomic_DNA"/>
</dbReference>
<evidence type="ECO:0000259" key="1">
    <source>
        <dbReference type="Pfam" id="PF00561"/>
    </source>
</evidence>
<organism evidence="2 3">
    <name type="scientific">Myroides albus</name>
    <dbReference type="NCBI Taxonomy" id="2562892"/>
    <lineage>
        <taxon>Bacteria</taxon>
        <taxon>Pseudomonadati</taxon>
        <taxon>Bacteroidota</taxon>
        <taxon>Flavobacteriia</taxon>
        <taxon>Flavobacteriales</taxon>
        <taxon>Flavobacteriaceae</taxon>
        <taxon>Myroides</taxon>
    </lineage>
</organism>
<dbReference type="InterPro" id="IPR050266">
    <property type="entry name" value="AB_hydrolase_sf"/>
</dbReference>
<keyword evidence="2" id="KW-0378">Hydrolase</keyword>
<comment type="caution">
    <text evidence="2">The sequence shown here is derived from an EMBL/GenBank/DDBJ whole genome shotgun (WGS) entry which is preliminary data.</text>
</comment>
<feature type="domain" description="AB hydrolase-1" evidence="1">
    <location>
        <begin position="30"/>
        <end position="153"/>
    </location>
</feature>
<dbReference type="GO" id="GO:0016787">
    <property type="term" value="F:hydrolase activity"/>
    <property type="evidence" value="ECO:0007669"/>
    <property type="project" value="UniProtKB-KW"/>
</dbReference>
<dbReference type="Proteomes" id="UP000438760">
    <property type="component" value="Unassembled WGS sequence"/>
</dbReference>
<name>A0A6I3LEU1_9FLAO</name>
<dbReference type="PANTHER" id="PTHR43798">
    <property type="entry name" value="MONOACYLGLYCEROL LIPASE"/>
    <property type="match status" value="1"/>
</dbReference>
<gene>
    <name evidence="2" type="ORF">GJV76_07460</name>
</gene>
<protein>
    <submittedName>
        <fullName evidence="2">Alpha/beta fold hydrolase</fullName>
    </submittedName>
</protein>
<keyword evidence="3" id="KW-1185">Reference proteome</keyword>
<dbReference type="AlphaFoldDB" id="A0A6I3LEU1"/>